<dbReference type="Proteomes" id="UP000007319">
    <property type="component" value="Plasmid AZOBR_p1"/>
</dbReference>
<keyword evidence="2" id="KW-1185">Reference proteome</keyword>
<reference evidence="1 2" key="1">
    <citation type="journal article" date="2011" name="PLoS Genet.">
        <title>Azospirillum genomes reveal transition of bacteria from aquatic to terrestrial environments.</title>
        <authorList>
            <person name="Wisniewski-Dye F."/>
            <person name="Borziak K."/>
            <person name="Khalsa-Moyers G."/>
            <person name="Alexandre G."/>
            <person name="Sukharnikov L.O."/>
            <person name="Wuichet K."/>
            <person name="Hurst G.B."/>
            <person name="McDonald W.H."/>
            <person name="Robertson J.S."/>
            <person name="Barbe V."/>
            <person name="Calteau A."/>
            <person name="Rouy Z."/>
            <person name="Mangenot S."/>
            <person name="Prigent-Combaret C."/>
            <person name="Normand P."/>
            <person name="Boyer M."/>
            <person name="Siguier P."/>
            <person name="Dessaux Y."/>
            <person name="Elmerich C."/>
            <person name="Condemine G."/>
            <person name="Krishnen G."/>
            <person name="Kennedy I."/>
            <person name="Paterson A.H."/>
            <person name="Gonzalez V."/>
            <person name="Mavingui P."/>
            <person name="Zhulin I.B."/>
        </authorList>
    </citation>
    <scope>NUCLEOTIDE SEQUENCE [LARGE SCALE GENOMIC DNA]</scope>
    <source>
        <strain evidence="1 2">Sp245</strain>
    </source>
</reference>
<evidence type="ECO:0000313" key="2">
    <source>
        <dbReference type="Proteomes" id="UP000007319"/>
    </source>
</evidence>
<geneLocation type="plasmid" evidence="1 2">
    <name>AZOBR_p1</name>
</geneLocation>
<evidence type="ECO:0000313" key="1">
    <source>
        <dbReference type="EMBL" id="CCD01019.1"/>
    </source>
</evidence>
<dbReference type="KEGG" id="abs:AZOBR_p1140034"/>
<protein>
    <submittedName>
        <fullName evidence="1">Uncharacterized protein</fullName>
    </submittedName>
</protein>
<proteinExistence type="predicted"/>
<dbReference type="AlphaFoldDB" id="A0A9P1NQ14"/>
<keyword evidence="1" id="KW-0614">Plasmid</keyword>
<name>A0A9P1NQ14_9PROT</name>
<organism evidence="1 2">
    <name type="scientific">Azospirillum baldaniorum</name>
    <dbReference type="NCBI Taxonomy" id="1064539"/>
    <lineage>
        <taxon>Bacteria</taxon>
        <taxon>Pseudomonadati</taxon>
        <taxon>Pseudomonadota</taxon>
        <taxon>Alphaproteobacteria</taxon>
        <taxon>Rhodospirillales</taxon>
        <taxon>Azospirillaceae</taxon>
        <taxon>Azospirillum</taxon>
    </lineage>
</organism>
<gene>
    <name evidence="1" type="ORF">AZOBR_p1140034</name>
</gene>
<dbReference type="EMBL" id="HE577328">
    <property type="protein sequence ID" value="CCD01019.1"/>
    <property type="molecule type" value="Genomic_DNA"/>
</dbReference>
<accession>A0A9P1NQ14</accession>
<sequence length="54" mass="5989">MRVKGFARRYQILLAEQLDGRDVEAAVATLRGEVEAAGFMWGALKRAARKQPVS</sequence>